<organism evidence="2 3">
    <name type="scientific">Psychrobacter piscatorii</name>
    <dbReference type="NCBI Taxonomy" id="554343"/>
    <lineage>
        <taxon>Bacteria</taxon>
        <taxon>Pseudomonadati</taxon>
        <taxon>Pseudomonadota</taxon>
        <taxon>Gammaproteobacteria</taxon>
        <taxon>Moraxellales</taxon>
        <taxon>Moraxellaceae</taxon>
        <taxon>Psychrobacter</taxon>
    </lineage>
</organism>
<keyword evidence="3" id="KW-1185">Reference proteome</keyword>
<comment type="caution">
    <text evidence="2">The sequence shown here is derived from an EMBL/GenBank/DDBJ whole genome shotgun (WGS) entry which is preliminary data.</text>
</comment>
<evidence type="ECO:0000313" key="2">
    <source>
        <dbReference type="EMBL" id="KRU21558.1"/>
    </source>
</evidence>
<accession>A0A0T6DPT8</accession>
<dbReference type="Pfam" id="PF07963">
    <property type="entry name" value="N_methyl"/>
    <property type="match status" value="1"/>
</dbReference>
<dbReference type="RefSeq" id="WP_058025668.1">
    <property type="nucleotide sequence ID" value="NZ_LNDJ01000107.1"/>
</dbReference>
<evidence type="ECO:0000256" key="1">
    <source>
        <dbReference type="SAM" id="Phobius"/>
    </source>
</evidence>
<keyword evidence="1" id="KW-0812">Transmembrane</keyword>
<sequence length="190" mass="21128">MHDISKLPTDGLRNRGLNQGFTLIEMLIVVFIIGILAAIAIPSYREYIVLNAERNTQAKMQQLQIELERWRASALTYKGFKPKKIDNTKKTVYEYDSGNTTIYVPEGSTAANYSYKITLVDGKIPTKSLVVTAGVDNVTGRSWKMLAEPKKSGITEYADYFLMTSAGVRCQSSDKVLITAADCGTNQGEW</sequence>
<keyword evidence="1" id="KW-1133">Transmembrane helix</keyword>
<keyword evidence="1" id="KW-0472">Membrane</keyword>
<protein>
    <submittedName>
        <fullName evidence="2">Pilus assembly protein PilE</fullName>
    </submittedName>
</protein>
<dbReference type="InterPro" id="IPR012902">
    <property type="entry name" value="N_methyl_site"/>
</dbReference>
<proteinExistence type="predicted"/>
<dbReference type="InterPro" id="IPR045584">
    <property type="entry name" value="Pilin-like"/>
</dbReference>
<evidence type="ECO:0000313" key="3">
    <source>
        <dbReference type="Proteomes" id="UP000051202"/>
    </source>
</evidence>
<dbReference type="NCBIfam" id="TIGR02532">
    <property type="entry name" value="IV_pilin_GFxxxE"/>
    <property type="match status" value="1"/>
</dbReference>
<dbReference type="STRING" id="554343.AS194_02905"/>
<dbReference type="PROSITE" id="PS00409">
    <property type="entry name" value="PROKAR_NTER_METHYL"/>
    <property type="match status" value="1"/>
</dbReference>
<dbReference type="Proteomes" id="UP000051202">
    <property type="component" value="Unassembled WGS sequence"/>
</dbReference>
<name>A0A0T6DPT8_9GAMM</name>
<reference evidence="2 3" key="1">
    <citation type="submission" date="2015-11" db="EMBL/GenBank/DDBJ databases">
        <title>Permanent draft genome of Psychrobacter piscatorii LQ58.</title>
        <authorList>
            <person name="Zhou M."/>
            <person name="Dong B."/>
            <person name="Liu Q."/>
        </authorList>
    </citation>
    <scope>NUCLEOTIDE SEQUENCE [LARGE SCALE GENOMIC DNA]</scope>
    <source>
        <strain evidence="2 3">LQ58</strain>
    </source>
</reference>
<feature type="transmembrane region" description="Helical" evidence="1">
    <location>
        <begin position="20"/>
        <end position="41"/>
    </location>
</feature>
<gene>
    <name evidence="2" type="ORF">AS194_02905</name>
</gene>
<dbReference type="AlphaFoldDB" id="A0A0T6DPT8"/>
<dbReference type="SUPFAM" id="SSF54523">
    <property type="entry name" value="Pili subunits"/>
    <property type="match status" value="1"/>
</dbReference>
<dbReference type="Gene3D" id="3.30.700.10">
    <property type="entry name" value="Glycoprotein, Type 4 Pilin"/>
    <property type="match status" value="1"/>
</dbReference>
<dbReference type="EMBL" id="LNDJ01000107">
    <property type="protein sequence ID" value="KRU21558.1"/>
    <property type="molecule type" value="Genomic_DNA"/>
</dbReference>